<dbReference type="KEGG" id="pgs:CPT03_02105"/>
<dbReference type="PANTHER" id="PTHR40940">
    <property type="entry name" value="PROTEIN BATD-RELATED"/>
    <property type="match status" value="1"/>
</dbReference>
<keyword evidence="2" id="KW-0732">Signal</keyword>
<keyword evidence="1" id="KW-0812">Transmembrane</keyword>
<evidence type="ECO:0000256" key="1">
    <source>
        <dbReference type="SAM" id="Phobius"/>
    </source>
</evidence>
<dbReference type="OrthoDB" id="2079210at2"/>
<organism evidence="3 4">
    <name type="scientific">Pedobacter ginsengisoli</name>
    <dbReference type="NCBI Taxonomy" id="363852"/>
    <lineage>
        <taxon>Bacteria</taxon>
        <taxon>Pseudomonadati</taxon>
        <taxon>Bacteroidota</taxon>
        <taxon>Sphingobacteriia</taxon>
        <taxon>Sphingobacteriales</taxon>
        <taxon>Sphingobacteriaceae</taxon>
        <taxon>Pedobacter</taxon>
    </lineage>
</organism>
<protein>
    <recommendedName>
        <fullName evidence="5">BatD protein</fullName>
    </recommendedName>
</protein>
<evidence type="ECO:0008006" key="5">
    <source>
        <dbReference type="Google" id="ProtNLM"/>
    </source>
</evidence>
<evidence type="ECO:0000313" key="4">
    <source>
        <dbReference type="Proteomes" id="UP000223749"/>
    </source>
</evidence>
<feature type="chain" id="PRO_5013823789" description="BatD protein" evidence="2">
    <location>
        <begin position="22"/>
        <end position="609"/>
    </location>
</feature>
<feature type="signal peptide" evidence="2">
    <location>
        <begin position="1"/>
        <end position="21"/>
    </location>
</feature>
<evidence type="ECO:0000256" key="2">
    <source>
        <dbReference type="SAM" id="SignalP"/>
    </source>
</evidence>
<name>A0A2D1U166_9SPHI</name>
<keyword evidence="1" id="KW-1133">Transmembrane helix</keyword>
<evidence type="ECO:0000313" key="3">
    <source>
        <dbReference type="EMBL" id="ATP55340.1"/>
    </source>
</evidence>
<accession>A0A2D1U166</accession>
<dbReference type="Proteomes" id="UP000223749">
    <property type="component" value="Chromosome"/>
</dbReference>
<dbReference type="Pfam" id="PF13584">
    <property type="entry name" value="BatD"/>
    <property type="match status" value="3"/>
</dbReference>
<dbReference type="EMBL" id="CP024091">
    <property type="protein sequence ID" value="ATP55340.1"/>
    <property type="molecule type" value="Genomic_DNA"/>
</dbReference>
<dbReference type="InterPro" id="IPR025738">
    <property type="entry name" value="BatD"/>
</dbReference>
<gene>
    <name evidence="3" type="ORF">CPT03_02105</name>
</gene>
<dbReference type="AlphaFoldDB" id="A0A2D1U166"/>
<keyword evidence="1" id="KW-0472">Membrane</keyword>
<dbReference type="PANTHER" id="PTHR40940:SF2">
    <property type="entry name" value="BATD"/>
    <property type="match status" value="1"/>
</dbReference>
<proteinExistence type="predicted"/>
<sequence length="609" mass="66497">MKMKHYYILSLLLLWTSTIFANGIKPGAQDVKVTATVSKNVVGTGEVFEISFSVNGNIESFNPPALNGFQVVGGPNQSSSYSSINGSTTSSMSVSYDLVAVKEGEFVIGPAVVGVNGKQIKSNAVKVKVVKGRAVPQGNAAQPQRDQVADGNSTDISKRLFLRAVANKTNVYIGEQFSVSYKLYTNIDLVDNALDKLPDFNGFWSQEIKNNNPNVQWEVESYNGVKYHVATLKQIILFPERFGKLTLDPLAMTFVVRQAAPSNDPIEQFFGGSYKDTKYKIKSSPITINVKPLPEAGKPEGFNGAVGNFSIGANLDKTSVKANEALNYALKITGSGNLKLLKAPELTLPADIEKYDPKVNDNINESMTGVSGSREYSYLLIPRHEGNYTIEPLKFSYFNPSTGKYVSLSTGSFAVKVAKGDPGSNVTAYAAGGQQDVKMLAKDIAYIRTGNSGLTRDGEGFYGSALYYALLCTGPVLFLAAFGYRKWYRENNRDIVKVKGRNANKVAAKHLANAQKQLLSGDKKVFYEDVYRGLYGYLSDKLNISAADLNKDNIRGQLKARAVNESLIDQLTETLDLCEMARYAPITGISEQEVFDKAKAIINDIENNA</sequence>
<feature type="transmembrane region" description="Helical" evidence="1">
    <location>
        <begin position="465"/>
        <end position="484"/>
    </location>
</feature>
<keyword evidence="4" id="KW-1185">Reference proteome</keyword>
<reference evidence="3 4" key="1">
    <citation type="submission" date="2017-10" db="EMBL/GenBank/DDBJ databases">
        <title>Whole genome of Pedobacter ginsengisoli T01R-27 isolated from tomato rhizosphere.</title>
        <authorList>
            <person name="Weon H.-Y."/>
            <person name="Lee S.A."/>
            <person name="Sang M.K."/>
            <person name="Song J."/>
        </authorList>
    </citation>
    <scope>NUCLEOTIDE SEQUENCE [LARGE SCALE GENOMIC DNA]</scope>
    <source>
        <strain evidence="3 4">T01R-27</strain>
    </source>
</reference>